<reference evidence="5" key="1">
    <citation type="journal article" date="2021" name="Nat. Commun.">
        <title>Genetic determinants of endophytism in the Arabidopsis root mycobiome.</title>
        <authorList>
            <person name="Mesny F."/>
            <person name="Miyauchi S."/>
            <person name="Thiergart T."/>
            <person name="Pickel B."/>
            <person name="Atanasova L."/>
            <person name="Karlsson M."/>
            <person name="Huettel B."/>
            <person name="Barry K.W."/>
            <person name="Haridas S."/>
            <person name="Chen C."/>
            <person name="Bauer D."/>
            <person name="Andreopoulos W."/>
            <person name="Pangilinan J."/>
            <person name="LaButti K."/>
            <person name="Riley R."/>
            <person name="Lipzen A."/>
            <person name="Clum A."/>
            <person name="Drula E."/>
            <person name="Henrissat B."/>
            <person name="Kohler A."/>
            <person name="Grigoriev I.V."/>
            <person name="Martin F.M."/>
            <person name="Hacquard S."/>
        </authorList>
    </citation>
    <scope>NUCLEOTIDE SEQUENCE</scope>
    <source>
        <strain evidence="5">MPI-CAGE-AT-0016</strain>
    </source>
</reference>
<name>A0A8K0TWF9_9PEZI</name>
<evidence type="ECO:0000313" key="6">
    <source>
        <dbReference type="Proteomes" id="UP000813385"/>
    </source>
</evidence>
<feature type="domain" description="SH3" evidence="4">
    <location>
        <begin position="792"/>
        <end position="857"/>
    </location>
</feature>
<dbReference type="InterPro" id="IPR001452">
    <property type="entry name" value="SH3_domain"/>
</dbReference>
<evidence type="ECO:0000256" key="1">
    <source>
        <dbReference type="ARBA" id="ARBA00022443"/>
    </source>
</evidence>
<accession>A0A8K0TWF9</accession>
<evidence type="ECO:0000313" key="5">
    <source>
        <dbReference type="EMBL" id="KAH7377023.1"/>
    </source>
</evidence>
<gene>
    <name evidence="5" type="ORF">B0T11DRAFT_251383</name>
</gene>
<organism evidence="5 6">
    <name type="scientific">Plectosphaerella cucumerina</name>
    <dbReference type="NCBI Taxonomy" id="40658"/>
    <lineage>
        <taxon>Eukaryota</taxon>
        <taxon>Fungi</taxon>
        <taxon>Dikarya</taxon>
        <taxon>Ascomycota</taxon>
        <taxon>Pezizomycotina</taxon>
        <taxon>Sordariomycetes</taxon>
        <taxon>Hypocreomycetidae</taxon>
        <taxon>Glomerellales</taxon>
        <taxon>Plectosphaerellaceae</taxon>
        <taxon>Plectosphaerella</taxon>
    </lineage>
</organism>
<dbReference type="OrthoDB" id="5243589at2759"/>
<feature type="compositionally biased region" description="Polar residues" evidence="3">
    <location>
        <begin position="228"/>
        <end position="239"/>
    </location>
</feature>
<keyword evidence="6" id="KW-1185">Reference proteome</keyword>
<dbReference type="PROSITE" id="PS50002">
    <property type="entry name" value="SH3"/>
    <property type="match status" value="1"/>
</dbReference>
<evidence type="ECO:0000259" key="4">
    <source>
        <dbReference type="PROSITE" id="PS50002"/>
    </source>
</evidence>
<feature type="compositionally biased region" description="Low complexity" evidence="3">
    <location>
        <begin position="138"/>
        <end position="158"/>
    </location>
</feature>
<feature type="compositionally biased region" description="Low complexity" evidence="3">
    <location>
        <begin position="243"/>
        <end position="255"/>
    </location>
</feature>
<evidence type="ECO:0000256" key="2">
    <source>
        <dbReference type="PROSITE-ProRule" id="PRU00192"/>
    </source>
</evidence>
<dbReference type="SUPFAM" id="SSF50044">
    <property type="entry name" value="SH3-domain"/>
    <property type="match status" value="1"/>
</dbReference>
<feature type="region of interest" description="Disordered" evidence="3">
    <location>
        <begin position="331"/>
        <end position="389"/>
    </location>
</feature>
<feature type="region of interest" description="Disordered" evidence="3">
    <location>
        <begin position="402"/>
        <end position="449"/>
    </location>
</feature>
<dbReference type="Gene3D" id="2.30.30.40">
    <property type="entry name" value="SH3 Domains"/>
    <property type="match status" value="1"/>
</dbReference>
<keyword evidence="1 2" id="KW-0728">SH3 domain</keyword>
<proteinExistence type="predicted"/>
<protein>
    <recommendedName>
        <fullName evidence="4">SH3 domain-containing protein</fullName>
    </recommendedName>
</protein>
<comment type="caution">
    <text evidence="5">The sequence shown here is derived from an EMBL/GenBank/DDBJ whole genome shotgun (WGS) entry which is preliminary data.</text>
</comment>
<feature type="region of interest" description="Disordered" evidence="3">
    <location>
        <begin position="138"/>
        <end position="263"/>
    </location>
</feature>
<feature type="compositionally biased region" description="Low complexity" evidence="3">
    <location>
        <begin position="168"/>
        <end position="183"/>
    </location>
</feature>
<dbReference type="AlphaFoldDB" id="A0A8K0TWF9"/>
<dbReference type="Proteomes" id="UP000813385">
    <property type="component" value="Unassembled WGS sequence"/>
</dbReference>
<dbReference type="EMBL" id="JAGPXD010000001">
    <property type="protein sequence ID" value="KAH7377023.1"/>
    <property type="molecule type" value="Genomic_DNA"/>
</dbReference>
<feature type="compositionally biased region" description="Polar residues" evidence="3">
    <location>
        <begin position="404"/>
        <end position="413"/>
    </location>
</feature>
<sequence>MAVDVEELIISPFKEVVERGNEALTNAEDAQENDPELAKQMQKSAQAVVREGERALKRIQPLWDSHVDRYGDDFKESIRDNDEMSEKRRALEDMLYDFEDFIEDSTFDPEKFTELQAATKSLALNTLDIIKRLKIDRPSTATQTPATSATTSPATHTFPPLPPLPPMRSGTQSSRTSRSGARAPAPESPADSIPSLSQFPQPPTIPAAGGALPSDQHYVLNGGAAGVRSSTGSRNNRMSDLQRAASSRASSVYSADGQPLQPRRVETWTSNGIQRQQQQQLDMPRQLHRQASMESQLLLSPQSRIANGFPMERRSSNSSVLGDEIERIRLVGESEKPISPQKTASPPPTNGIMPRTSAWVSEQSDVPQQQRPRPRQRGESIPENTAVLGTASRITIAPLAAQGKGNTNGFTAAQQQPRQQHHEYQPYTHNSPGPTFLADHPTSPATTNRTSLFSDVTTASTTASGYSPGHFMSSEIRTSSLGAFGFEKEAGGLVTLPPVGELDDGLMLANEAARSETSGTQVRLSSAAAREAECMIGAKSTFHQLKGFCDGAEAFRKSAHTQGLRQASAYGESVVVGRCTSCEYYNIYSEVSLDLAKDARANFSKSNVLYRIRFVFKSHIVVKNLSDVRFACLFCTHVGHTVREGDATVFQTLEALMRHLSRHPQPLPEVPGLTVLYGRVPPGDDLEEDYDLHFPDPPAPSPVPDRAFSTLPSATAIKGHVRKAGEKALVDPDGSEDVLRFLAGARIVGVEFPHKWGGKWCIGWHDGIRSSFPAKLVELEAPQQSEISLQSSSAVSVTAKWKWAPKDAGRANWLAFDRGDTIRNVGWLYQDHWCWTGVNGKGKFGVFPSSHVDHMSIKETHEVKRPTTSKGGLFGLRRKSISTESSYS</sequence>
<evidence type="ECO:0000256" key="3">
    <source>
        <dbReference type="SAM" id="MobiDB-lite"/>
    </source>
</evidence>
<dbReference type="InterPro" id="IPR036028">
    <property type="entry name" value="SH3-like_dom_sf"/>
</dbReference>